<dbReference type="PANTHER" id="PTHR10682">
    <property type="entry name" value="POLY A POLYMERASE"/>
    <property type="match status" value="1"/>
</dbReference>
<evidence type="ECO:0000313" key="11">
    <source>
        <dbReference type="EMBL" id="CDW78766.1"/>
    </source>
</evidence>
<gene>
    <name evidence="11" type="primary">Contig6103.g6526</name>
    <name evidence="11" type="ORF">STYLEM_7750</name>
</gene>
<dbReference type="Pfam" id="PF04928">
    <property type="entry name" value="PAP_central"/>
    <property type="match status" value="2"/>
</dbReference>
<dbReference type="OrthoDB" id="412748at2759"/>
<keyword evidence="9" id="KW-1133">Transmembrane helix</keyword>
<keyword evidence="6" id="KW-0547">Nucleotide-binding</keyword>
<comment type="subcellular location">
    <subcellularLocation>
        <location evidence="1">Nucleus</location>
    </subcellularLocation>
</comment>
<dbReference type="SUPFAM" id="SSF81631">
    <property type="entry name" value="PAP/OAS1 substrate-binding domain"/>
    <property type="match status" value="1"/>
</dbReference>
<dbReference type="InParanoid" id="A0A078AA56"/>
<evidence type="ECO:0000259" key="10">
    <source>
        <dbReference type="Pfam" id="PF04928"/>
    </source>
</evidence>
<keyword evidence="12" id="KW-1185">Reference proteome</keyword>
<evidence type="ECO:0000256" key="6">
    <source>
        <dbReference type="ARBA" id="ARBA00022741"/>
    </source>
</evidence>
<evidence type="ECO:0000256" key="7">
    <source>
        <dbReference type="ARBA" id="ARBA00022840"/>
    </source>
</evidence>
<evidence type="ECO:0000256" key="1">
    <source>
        <dbReference type="ARBA" id="ARBA00004123"/>
    </source>
</evidence>
<keyword evidence="7" id="KW-0067">ATP-binding</keyword>
<evidence type="ECO:0000256" key="4">
    <source>
        <dbReference type="ARBA" id="ARBA00022664"/>
    </source>
</evidence>
<feature type="domain" description="Poly(A) polymerase central" evidence="10">
    <location>
        <begin position="199"/>
        <end position="317"/>
    </location>
</feature>
<keyword evidence="5" id="KW-0808">Transferase</keyword>
<keyword evidence="8" id="KW-0539">Nucleus</keyword>
<feature type="domain" description="Poly(A) polymerase central" evidence="10">
    <location>
        <begin position="127"/>
        <end position="164"/>
    </location>
</feature>
<dbReference type="GO" id="GO:0005524">
    <property type="term" value="F:ATP binding"/>
    <property type="evidence" value="ECO:0007669"/>
    <property type="project" value="UniProtKB-KW"/>
</dbReference>
<dbReference type="EC" id="2.7.7.19" evidence="3"/>
<name>A0A078AA56_STYLE</name>
<evidence type="ECO:0000313" key="12">
    <source>
        <dbReference type="Proteomes" id="UP000039865"/>
    </source>
</evidence>
<protein>
    <recommendedName>
        <fullName evidence="3">polynucleotide adenylyltransferase</fullName>
        <ecNumber evidence="3">2.7.7.19</ecNumber>
    </recommendedName>
</protein>
<dbReference type="GO" id="GO:0005634">
    <property type="term" value="C:nucleus"/>
    <property type="evidence" value="ECO:0007669"/>
    <property type="project" value="UniProtKB-SubCell"/>
</dbReference>
<sequence length="480" mass="56751">MDKTQQYQQKSEISDRQQLKKEFIHLLREHIQKLTDVEEYLILQYGSSFLGAETQESDYDLILVFKANDLQRIFKDSIDLRKDFFFNSLAQRLIDENKQSEETLQAVLISSRIRDIIIQAGVDVEIFKLILIYVKEWAQQRKIYGQQYGFLGGIAWAILVGNIMISYSQDDKVQALLQEPKLRNLNNQGMKIQKKIIKYLLLKFFKFYSKWEWPNPIIIDSHYDEYDQENQHMLSNFTQLKLNDKKLWNPISSVTDSQHLMPILTPKIKQIGKITNLSVNTAEQVLNSHLQIYQFEFKRAYNIVKKIYKGKLKLKDLKLEYDSFIRDQQLDPANGYQFAIQIDVLSKTEKREEESTALQVKYYHQKLFSSVESKLRSLIFQLDTTLNPENKFQCLIRPLRCCNEPELIENDQEYSRTLSSKIYIGLKQSSEDKELGIIDVSIPIECFCFKAQQIIDDLKFYLIKQEDMFDFQIKVNVLKR</sequence>
<evidence type="ECO:0000256" key="5">
    <source>
        <dbReference type="ARBA" id="ARBA00022679"/>
    </source>
</evidence>
<dbReference type="InterPro" id="IPR043519">
    <property type="entry name" value="NT_sf"/>
</dbReference>
<evidence type="ECO:0000256" key="8">
    <source>
        <dbReference type="ARBA" id="ARBA00023242"/>
    </source>
</evidence>
<organism evidence="11 12">
    <name type="scientific">Stylonychia lemnae</name>
    <name type="common">Ciliate</name>
    <dbReference type="NCBI Taxonomy" id="5949"/>
    <lineage>
        <taxon>Eukaryota</taxon>
        <taxon>Sar</taxon>
        <taxon>Alveolata</taxon>
        <taxon>Ciliophora</taxon>
        <taxon>Intramacronucleata</taxon>
        <taxon>Spirotrichea</taxon>
        <taxon>Stichotrichia</taxon>
        <taxon>Sporadotrichida</taxon>
        <taxon>Oxytrichidae</taxon>
        <taxon>Stylonychinae</taxon>
        <taxon>Stylonychia</taxon>
    </lineage>
</organism>
<accession>A0A078AA56</accession>
<reference evidence="11 12" key="1">
    <citation type="submission" date="2014-06" db="EMBL/GenBank/DDBJ databases">
        <authorList>
            <person name="Swart Estienne"/>
        </authorList>
    </citation>
    <scope>NUCLEOTIDE SEQUENCE [LARGE SCALE GENOMIC DNA]</scope>
    <source>
        <strain evidence="11 12">130c</strain>
    </source>
</reference>
<keyword evidence="4" id="KW-0507">mRNA processing</keyword>
<keyword evidence="9" id="KW-0472">Membrane</keyword>
<comment type="similarity">
    <text evidence="2">Belongs to the poly(A) polymerase family.</text>
</comment>
<dbReference type="Proteomes" id="UP000039865">
    <property type="component" value="Unassembled WGS sequence"/>
</dbReference>
<dbReference type="InterPro" id="IPR007012">
    <property type="entry name" value="PolA_pol_cen_dom"/>
</dbReference>
<dbReference type="Gene3D" id="1.10.1410.10">
    <property type="match status" value="1"/>
</dbReference>
<dbReference type="PANTHER" id="PTHR10682:SF10">
    <property type="entry name" value="POLYNUCLEOTIDE ADENYLYLTRANSFERASE"/>
    <property type="match status" value="1"/>
</dbReference>
<evidence type="ECO:0000256" key="9">
    <source>
        <dbReference type="SAM" id="Phobius"/>
    </source>
</evidence>
<evidence type="ECO:0000256" key="2">
    <source>
        <dbReference type="ARBA" id="ARBA00010912"/>
    </source>
</evidence>
<dbReference type="GO" id="GO:1990817">
    <property type="term" value="F:poly(A) RNA polymerase activity"/>
    <property type="evidence" value="ECO:0007669"/>
    <property type="project" value="UniProtKB-EC"/>
</dbReference>
<dbReference type="SUPFAM" id="SSF81301">
    <property type="entry name" value="Nucleotidyltransferase"/>
    <property type="match status" value="1"/>
</dbReference>
<evidence type="ECO:0000256" key="3">
    <source>
        <dbReference type="ARBA" id="ARBA00012388"/>
    </source>
</evidence>
<keyword evidence="9" id="KW-0812">Transmembrane</keyword>
<feature type="transmembrane region" description="Helical" evidence="9">
    <location>
        <begin position="148"/>
        <end position="167"/>
    </location>
</feature>
<dbReference type="AlphaFoldDB" id="A0A078AA56"/>
<dbReference type="GO" id="GO:0006397">
    <property type="term" value="P:mRNA processing"/>
    <property type="evidence" value="ECO:0007669"/>
    <property type="project" value="UniProtKB-KW"/>
</dbReference>
<dbReference type="EMBL" id="CCKQ01007408">
    <property type="protein sequence ID" value="CDW78766.1"/>
    <property type="molecule type" value="Genomic_DNA"/>
</dbReference>
<proteinExistence type="inferred from homology"/>